<organism evidence="2 3">
    <name type="scientific">Oryza sativa subsp. japonica</name>
    <name type="common">Rice</name>
    <dbReference type="NCBI Taxonomy" id="39947"/>
    <lineage>
        <taxon>Eukaryota</taxon>
        <taxon>Viridiplantae</taxon>
        <taxon>Streptophyta</taxon>
        <taxon>Embryophyta</taxon>
        <taxon>Tracheophyta</taxon>
        <taxon>Spermatophyta</taxon>
        <taxon>Magnoliopsida</taxon>
        <taxon>Liliopsida</taxon>
        <taxon>Poales</taxon>
        <taxon>Poaceae</taxon>
        <taxon>BOP clade</taxon>
        <taxon>Oryzoideae</taxon>
        <taxon>Oryzeae</taxon>
        <taxon>Oryzinae</taxon>
        <taxon>Oryza</taxon>
        <taxon>Oryza sativa</taxon>
    </lineage>
</organism>
<reference evidence="1" key="2">
    <citation type="submission" date="2001-05" db="EMBL/GenBank/DDBJ databases">
        <title>Oryza sativa nipponbare(GA3) genomic DNA, chromosome 6, PAC clone:P0709F06.</title>
        <authorList>
            <person name="Sasaki T."/>
            <person name="Matsumoto T."/>
            <person name="Yamamoto K."/>
        </authorList>
    </citation>
    <scope>NUCLEOTIDE SEQUENCE</scope>
</reference>
<evidence type="ECO:0000313" key="1">
    <source>
        <dbReference type="EMBL" id="BAD37567.1"/>
    </source>
</evidence>
<reference evidence="3" key="4">
    <citation type="journal article" date="2008" name="Nucleic Acids Res.">
        <title>The rice annotation project database (RAP-DB): 2008 update.</title>
        <authorList>
            <consortium name="The rice annotation project (RAP)"/>
        </authorList>
    </citation>
    <scope>GENOME REANNOTATION</scope>
    <source>
        <strain evidence="3">cv. Nipponbare</strain>
    </source>
</reference>
<dbReference type="Proteomes" id="UP000000763">
    <property type="component" value="Chromosome 6"/>
</dbReference>
<dbReference type="EMBL" id="AP003712">
    <property type="protein sequence ID" value="BAD37584.1"/>
    <property type="molecule type" value="Genomic_DNA"/>
</dbReference>
<gene>
    <name evidence="2" type="ORF">P0460H04.24</name>
    <name evidence="1" type="ORF">P0709F06.45</name>
</gene>
<reference evidence="2" key="1">
    <citation type="submission" date="2001-05" db="EMBL/GenBank/DDBJ databases">
        <title>Oryza sativa nipponbare(GA3) genomic DNA, chromosome 6, PAC clone:P0460H04.</title>
        <authorList>
            <person name="Sasaki T."/>
            <person name="Matsumoto T."/>
            <person name="Yamamoto K."/>
        </authorList>
    </citation>
    <scope>NUCLEOTIDE SEQUENCE</scope>
</reference>
<dbReference type="EMBL" id="AP003579">
    <property type="protein sequence ID" value="BAD37567.1"/>
    <property type="molecule type" value="Genomic_DNA"/>
</dbReference>
<protein>
    <submittedName>
        <fullName evidence="2">Uncharacterized protein</fullName>
    </submittedName>
</protein>
<accession>Q67W85</accession>
<name>Q67W85_ORYSJ</name>
<evidence type="ECO:0000313" key="3">
    <source>
        <dbReference type="Proteomes" id="UP000000763"/>
    </source>
</evidence>
<sequence>MVAGRGGVTVGGQRRLARAGRGVGVRPRRVTTVAIEAVAAWWSRRRRSCSGADVELACAALAGSGRPRPVPSPPRQRACLCRYGRGMNACETSWTILWPSLWGCLCG</sequence>
<proteinExistence type="predicted"/>
<evidence type="ECO:0000313" key="2">
    <source>
        <dbReference type="EMBL" id="BAD37584.1"/>
    </source>
</evidence>
<reference evidence="3" key="3">
    <citation type="journal article" date="2005" name="Nature">
        <title>The map-based sequence of the rice genome.</title>
        <authorList>
            <consortium name="International rice genome sequencing project (IRGSP)"/>
            <person name="Matsumoto T."/>
            <person name="Wu J."/>
            <person name="Kanamori H."/>
            <person name="Katayose Y."/>
            <person name="Fujisawa M."/>
            <person name="Namiki N."/>
            <person name="Mizuno H."/>
            <person name="Yamamoto K."/>
            <person name="Antonio B.A."/>
            <person name="Baba T."/>
            <person name="Sakata K."/>
            <person name="Nagamura Y."/>
            <person name="Aoki H."/>
            <person name="Arikawa K."/>
            <person name="Arita K."/>
            <person name="Bito T."/>
            <person name="Chiden Y."/>
            <person name="Fujitsuka N."/>
            <person name="Fukunaka R."/>
            <person name="Hamada M."/>
            <person name="Harada C."/>
            <person name="Hayashi A."/>
            <person name="Hijishita S."/>
            <person name="Honda M."/>
            <person name="Hosokawa S."/>
            <person name="Ichikawa Y."/>
            <person name="Idonuma A."/>
            <person name="Iijima M."/>
            <person name="Ikeda M."/>
            <person name="Ikeno M."/>
            <person name="Ito K."/>
            <person name="Ito S."/>
            <person name="Ito T."/>
            <person name="Ito Y."/>
            <person name="Ito Y."/>
            <person name="Iwabuchi A."/>
            <person name="Kamiya K."/>
            <person name="Karasawa W."/>
            <person name="Kurita K."/>
            <person name="Katagiri S."/>
            <person name="Kikuta A."/>
            <person name="Kobayashi H."/>
            <person name="Kobayashi N."/>
            <person name="Machita K."/>
            <person name="Maehara T."/>
            <person name="Masukawa M."/>
            <person name="Mizubayashi T."/>
            <person name="Mukai Y."/>
            <person name="Nagasaki H."/>
            <person name="Nagata Y."/>
            <person name="Naito S."/>
            <person name="Nakashima M."/>
            <person name="Nakama Y."/>
            <person name="Nakamichi Y."/>
            <person name="Nakamura M."/>
            <person name="Meguro A."/>
            <person name="Negishi M."/>
            <person name="Ohta I."/>
            <person name="Ohta T."/>
            <person name="Okamoto M."/>
            <person name="Ono N."/>
            <person name="Saji S."/>
            <person name="Sakaguchi M."/>
            <person name="Sakai K."/>
            <person name="Shibata M."/>
            <person name="Shimokawa T."/>
            <person name="Song J."/>
            <person name="Takazaki Y."/>
            <person name="Terasawa K."/>
            <person name="Tsugane M."/>
            <person name="Tsuji K."/>
            <person name="Ueda S."/>
            <person name="Waki K."/>
            <person name="Yamagata H."/>
            <person name="Yamamoto M."/>
            <person name="Yamamoto S."/>
            <person name="Yamane H."/>
            <person name="Yoshiki S."/>
            <person name="Yoshihara R."/>
            <person name="Yukawa K."/>
            <person name="Zhong H."/>
            <person name="Yano M."/>
            <person name="Yuan Q."/>
            <person name="Ouyang S."/>
            <person name="Liu J."/>
            <person name="Jones K.M."/>
            <person name="Gansberger K."/>
            <person name="Moffat K."/>
            <person name="Hill J."/>
            <person name="Bera J."/>
            <person name="Fadrosh D."/>
            <person name="Jin S."/>
            <person name="Johri S."/>
            <person name="Kim M."/>
            <person name="Overton L."/>
            <person name="Reardon M."/>
            <person name="Tsitrin T."/>
            <person name="Vuong H."/>
            <person name="Weaver B."/>
            <person name="Ciecko A."/>
            <person name="Tallon L."/>
            <person name="Jackson J."/>
            <person name="Pai G."/>
            <person name="Aken S.V."/>
            <person name="Utterback T."/>
            <person name="Reidmuller S."/>
            <person name="Feldblyum T."/>
            <person name="Hsiao J."/>
            <person name="Zismann V."/>
            <person name="Iobst S."/>
            <person name="de Vazeille A.R."/>
            <person name="Buell C.R."/>
            <person name="Ying K."/>
            <person name="Li Y."/>
            <person name="Lu T."/>
            <person name="Huang Y."/>
            <person name="Zhao Q."/>
            <person name="Feng Q."/>
            <person name="Zhang L."/>
            <person name="Zhu J."/>
            <person name="Weng Q."/>
            <person name="Mu J."/>
            <person name="Lu Y."/>
            <person name="Fan D."/>
            <person name="Liu Y."/>
            <person name="Guan J."/>
            <person name="Zhang Y."/>
            <person name="Yu S."/>
            <person name="Liu X."/>
            <person name="Zhang Y."/>
            <person name="Hong G."/>
            <person name="Han B."/>
            <person name="Choisne N."/>
            <person name="Demange N."/>
            <person name="Orjeda G."/>
            <person name="Samain S."/>
            <person name="Cattolico L."/>
            <person name="Pelletier E."/>
            <person name="Couloux A."/>
            <person name="Segurens B."/>
            <person name="Wincker P."/>
            <person name="D'Hont A."/>
            <person name="Scarpelli C."/>
            <person name="Weissenbach J."/>
            <person name="Salanoubat M."/>
            <person name="Quetier F."/>
            <person name="Yu Y."/>
            <person name="Kim H.R."/>
            <person name="Rambo T."/>
            <person name="Currie J."/>
            <person name="Collura K."/>
            <person name="Luo M."/>
            <person name="Yang T."/>
            <person name="Ammiraju J.S.S."/>
            <person name="Engler F."/>
            <person name="Soderlund C."/>
            <person name="Wing R.A."/>
            <person name="Palmer L.E."/>
            <person name="de la Bastide M."/>
            <person name="Spiegel L."/>
            <person name="Nascimento L."/>
            <person name="Zutavern T."/>
            <person name="O'Shaughnessy A."/>
            <person name="Dike S."/>
            <person name="Dedhia N."/>
            <person name="Preston R."/>
            <person name="Balija V."/>
            <person name="McCombie W.R."/>
            <person name="Chow T."/>
            <person name="Chen H."/>
            <person name="Chung M."/>
            <person name="Chen C."/>
            <person name="Shaw J."/>
            <person name="Wu H."/>
            <person name="Hsiao K."/>
            <person name="Chao Y."/>
            <person name="Chu M."/>
            <person name="Cheng C."/>
            <person name="Hour A."/>
            <person name="Lee P."/>
            <person name="Lin S."/>
            <person name="Lin Y."/>
            <person name="Liou J."/>
            <person name="Liu S."/>
            <person name="Hsing Y."/>
            <person name="Raghuvanshi S."/>
            <person name="Mohanty A."/>
            <person name="Bharti A.K."/>
            <person name="Gaur A."/>
            <person name="Gupta V."/>
            <person name="Kumar D."/>
            <person name="Ravi V."/>
            <person name="Vij S."/>
            <person name="Kapur A."/>
            <person name="Khurana P."/>
            <person name="Khurana P."/>
            <person name="Khurana J.P."/>
            <person name="Tyagi A.K."/>
            <person name="Gaikwad K."/>
            <person name="Singh A."/>
            <person name="Dalal V."/>
            <person name="Srivastava S."/>
            <person name="Dixit A."/>
            <person name="Pal A.K."/>
            <person name="Ghazi I.A."/>
            <person name="Yadav M."/>
            <person name="Pandit A."/>
            <person name="Bhargava A."/>
            <person name="Sureshbabu K."/>
            <person name="Batra K."/>
            <person name="Sharma T.R."/>
            <person name="Mohapatra T."/>
            <person name="Singh N.K."/>
            <person name="Messing J."/>
            <person name="Nelson A.B."/>
            <person name="Fuks G."/>
            <person name="Kavchok S."/>
            <person name="Keizer G."/>
            <person name="Linton E."/>
            <person name="Llaca V."/>
            <person name="Song R."/>
            <person name="Tanyolac B."/>
            <person name="Young S."/>
            <person name="Ho-Il K."/>
            <person name="Hahn J.H."/>
            <person name="Sangsakoo G."/>
            <person name="Vanavichit A."/>
            <person name="de Mattos Luiz.A.T."/>
            <person name="Zimmer P.D."/>
            <person name="Malone G."/>
            <person name="Dellagostin O."/>
            <person name="de Oliveira A.C."/>
            <person name="Bevan M."/>
            <person name="Bancroft I."/>
            <person name="Minx P."/>
            <person name="Cordum H."/>
            <person name="Wilson R."/>
            <person name="Cheng Z."/>
            <person name="Jin W."/>
            <person name="Jiang J."/>
            <person name="Leong S.A."/>
            <person name="Iwama H."/>
            <person name="Gojobori T."/>
            <person name="Itoh T."/>
            <person name="Niimura Y."/>
            <person name="Fujii Y."/>
            <person name="Habara T."/>
            <person name="Sakai H."/>
            <person name="Sato Y."/>
            <person name="Wilson G."/>
            <person name="Kumar K."/>
            <person name="McCouch S."/>
            <person name="Juretic N."/>
            <person name="Hoen D."/>
            <person name="Wright S."/>
            <person name="Bruskiewich R."/>
            <person name="Bureau T."/>
            <person name="Miyao A."/>
            <person name="Hirochika H."/>
            <person name="Nishikawa T."/>
            <person name="Kadowaki K."/>
            <person name="Sugiura M."/>
            <person name="Burr B."/>
            <person name="Sasaki T."/>
        </authorList>
    </citation>
    <scope>NUCLEOTIDE SEQUENCE [LARGE SCALE GENOMIC DNA]</scope>
    <source>
        <strain evidence="3">cv. Nipponbare</strain>
    </source>
</reference>
<dbReference type="AlphaFoldDB" id="Q67W85"/>